<organism evidence="1 2">
    <name type="scientific">Dreissena polymorpha</name>
    <name type="common">Zebra mussel</name>
    <name type="synonym">Mytilus polymorpha</name>
    <dbReference type="NCBI Taxonomy" id="45954"/>
    <lineage>
        <taxon>Eukaryota</taxon>
        <taxon>Metazoa</taxon>
        <taxon>Spiralia</taxon>
        <taxon>Lophotrochozoa</taxon>
        <taxon>Mollusca</taxon>
        <taxon>Bivalvia</taxon>
        <taxon>Autobranchia</taxon>
        <taxon>Heteroconchia</taxon>
        <taxon>Euheterodonta</taxon>
        <taxon>Imparidentia</taxon>
        <taxon>Neoheterodontei</taxon>
        <taxon>Myida</taxon>
        <taxon>Dreissenoidea</taxon>
        <taxon>Dreissenidae</taxon>
        <taxon>Dreissena</taxon>
    </lineage>
</organism>
<evidence type="ECO:0000313" key="1">
    <source>
        <dbReference type="EMBL" id="KAH3827868.1"/>
    </source>
</evidence>
<gene>
    <name evidence="1" type="ORF">DPMN_129811</name>
</gene>
<protein>
    <submittedName>
        <fullName evidence="1">Uncharacterized protein</fullName>
    </submittedName>
</protein>
<reference evidence="1" key="2">
    <citation type="submission" date="2020-11" db="EMBL/GenBank/DDBJ databases">
        <authorList>
            <person name="McCartney M.A."/>
            <person name="Auch B."/>
            <person name="Kono T."/>
            <person name="Mallez S."/>
            <person name="Becker A."/>
            <person name="Gohl D.M."/>
            <person name="Silverstein K.A.T."/>
            <person name="Koren S."/>
            <person name="Bechman K.B."/>
            <person name="Herman A."/>
            <person name="Abrahante J.E."/>
            <person name="Garbe J."/>
        </authorList>
    </citation>
    <scope>NUCLEOTIDE SEQUENCE</scope>
    <source>
        <strain evidence="1">Duluth1</strain>
        <tissue evidence="1">Whole animal</tissue>
    </source>
</reference>
<dbReference type="EMBL" id="JAIWYP010000005">
    <property type="protein sequence ID" value="KAH3827868.1"/>
    <property type="molecule type" value="Genomic_DNA"/>
</dbReference>
<dbReference type="Proteomes" id="UP000828390">
    <property type="component" value="Unassembled WGS sequence"/>
</dbReference>
<sequence>MKHDSFRWTTHGTITRHTLNNSGSDVTVNCPVSWSAYKSCPDNSGIIATVLIGFDQQCLITGFKRVY</sequence>
<comment type="caution">
    <text evidence="1">The sequence shown here is derived from an EMBL/GenBank/DDBJ whole genome shotgun (WGS) entry which is preliminary data.</text>
</comment>
<keyword evidence="2" id="KW-1185">Reference proteome</keyword>
<proteinExistence type="predicted"/>
<name>A0A9D4K1B4_DREPO</name>
<reference evidence="1" key="1">
    <citation type="journal article" date="2019" name="bioRxiv">
        <title>The Genome of the Zebra Mussel, Dreissena polymorpha: A Resource for Invasive Species Research.</title>
        <authorList>
            <person name="McCartney M.A."/>
            <person name="Auch B."/>
            <person name="Kono T."/>
            <person name="Mallez S."/>
            <person name="Zhang Y."/>
            <person name="Obille A."/>
            <person name="Becker A."/>
            <person name="Abrahante J.E."/>
            <person name="Garbe J."/>
            <person name="Badalamenti J.P."/>
            <person name="Herman A."/>
            <person name="Mangelson H."/>
            <person name="Liachko I."/>
            <person name="Sullivan S."/>
            <person name="Sone E.D."/>
            <person name="Koren S."/>
            <person name="Silverstein K.A.T."/>
            <person name="Beckman K.B."/>
            <person name="Gohl D.M."/>
        </authorList>
    </citation>
    <scope>NUCLEOTIDE SEQUENCE</scope>
    <source>
        <strain evidence="1">Duluth1</strain>
        <tissue evidence="1">Whole animal</tissue>
    </source>
</reference>
<accession>A0A9D4K1B4</accession>
<dbReference type="AlphaFoldDB" id="A0A9D4K1B4"/>
<evidence type="ECO:0000313" key="2">
    <source>
        <dbReference type="Proteomes" id="UP000828390"/>
    </source>
</evidence>